<proteinExistence type="predicted"/>
<feature type="transmembrane region" description="Helical" evidence="1">
    <location>
        <begin position="95"/>
        <end position="115"/>
    </location>
</feature>
<dbReference type="EMBL" id="JPRJ01000001">
    <property type="protein sequence ID" value="KFF30321.1"/>
    <property type="molecule type" value="Genomic_DNA"/>
</dbReference>
<evidence type="ECO:0000313" key="3">
    <source>
        <dbReference type="Proteomes" id="UP000028709"/>
    </source>
</evidence>
<dbReference type="AlphaFoldDB" id="A0A086BN07"/>
<evidence type="ECO:0008006" key="4">
    <source>
        <dbReference type="Google" id="ProtNLM"/>
    </source>
</evidence>
<dbReference type="RefSeq" id="WP_034680563.1">
    <property type="nucleotide sequence ID" value="NZ_CP023049.2"/>
</dbReference>
<keyword evidence="1" id="KW-1133">Transmembrane helix</keyword>
<dbReference type="InterPro" id="IPR025635">
    <property type="entry name" value="DUF4293"/>
</dbReference>
<dbReference type="Pfam" id="PF14126">
    <property type="entry name" value="DUF4293"/>
    <property type="match status" value="1"/>
</dbReference>
<name>A0A086BN07_9FLAO</name>
<sequence>MLQRIQTIWIFLAVLAAVFLFITGEDVDVFGNIPVLDSACIVLVLVGLLSVFSFKNRKRQILLNTISIIINALLIGVLAYWLLNLSGGIQFPEKGIEPLFPLIAIICLFIANTYIRKDERLVKSVDRLR</sequence>
<accession>A0A086BN07</accession>
<keyword evidence="3" id="KW-1185">Reference proteome</keyword>
<dbReference type="STRING" id="558152.IQ37_00635"/>
<reference evidence="2 3" key="1">
    <citation type="submission" date="2014-07" db="EMBL/GenBank/DDBJ databases">
        <title>Genome of Chryseobacterium piperi CTM.</title>
        <authorList>
            <person name="Pipes S.E."/>
            <person name="Stropko S.J."/>
            <person name="Newman J.D."/>
        </authorList>
    </citation>
    <scope>NUCLEOTIDE SEQUENCE [LARGE SCALE GENOMIC DNA]</scope>
    <source>
        <strain evidence="2 3">CTM</strain>
    </source>
</reference>
<evidence type="ECO:0000313" key="2">
    <source>
        <dbReference type="EMBL" id="KFF30321.1"/>
    </source>
</evidence>
<keyword evidence="1" id="KW-0472">Membrane</keyword>
<organism evidence="2 3">
    <name type="scientific">Chryseobacterium piperi</name>
    <dbReference type="NCBI Taxonomy" id="558152"/>
    <lineage>
        <taxon>Bacteria</taxon>
        <taxon>Pseudomonadati</taxon>
        <taxon>Bacteroidota</taxon>
        <taxon>Flavobacteriia</taxon>
        <taxon>Flavobacteriales</taxon>
        <taxon>Weeksellaceae</taxon>
        <taxon>Chryseobacterium group</taxon>
        <taxon>Chryseobacterium</taxon>
    </lineage>
</organism>
<keyword evidence="1" id="KW-0812">Transmembrane</keyword>
<dbReference type="KEGG" id="cpip:CJF12_13040"/>
<protein>
    <recommendedName>
        <fullName evidence="4">Transcription termination factor Rho</fullName>
    </recommendedName>
</protein>
<comment type="caution">
    <text evidence="2">The sequence shown here is derived from an EMBL/GenBank/DDBJ whole genome shotgun (WGS) entry which is preliminary data.</text>
</comment>
<dbReference type="eggNOG" id="ENOG50303BK">
    <property type="taxonomic scope" value="Bacteria"/>
</dbReference>
<dbReference type="OrthoDB" id="594989at2"/>
<feature type="transmembrane region" description="Helical" evidence="1">
    <location>
        <begin position="61"/>
        <end position="83"/>
    </location>
</feature>
<feature type="transmembrane region" description="Helical" evidence="1">
    <location>
        <begin position="35"/>
        <end position="54"/>
    </location>
</feature>
<gene>
    <name evidence="2" type="ORF">IQ37_00635</name>
</gene>
<evidence type="ECO:0000256" key="1">
    <source>
        <dbReference type="SAM" id="Phobius"/>
    </source>
</evidence>
<dbReference type="Proteomes" id="UP000028709">
    <property type="component" value="Unassembled WGS sequence"/>
</dbReference>
<feature type="transmembrane region" description="Helical" evidence="1">
    <location>
        <begin position="7"/>
        <end position="23"/>
    </location>
</feature>